<evidence type="ECO:0000256" key="1">
    <source>
        <dbReference type="SAM" id="MobiDB-lite"/>
    </source>
</evidence>
<dbReference type="Proteomes" id="UP000004116">
    <property type="component" value="Unassembled WGS sequence"/>
</dbReference>
<feature type="compositionally biased region" description="Basic and acidic residues" evidence="1">
    <location>
        <begin position="53"/>
        <end position="64"/>
    </location>
</feature>
<evidence type="ECO:0000313" key="2">
    <source>
        <dbReference type="EMBL" id="EGY28619.1"/>
    </source>
</evidence>
<protein>
    <submittedName>
        <fullName evidence="2">Uncharacterized protein</fullName>
    </submittedName>
</protein>
<organism evidence="2 3">
    <name type="scientific">Candidatus Regiella insecticola 5.15</name>
    <dbReference type="NCBI Taxonomy" id="1005043"/>
    <lineage>
        <taxon>Bacteria</taxon>
        <taxon>Pseudomonadati</taxon>
        <taxon>Pseudomonadota</taxon>
        <taxon>Gammaproteobacteria</taxon>
        <taxon>Enterobacterales</taxon>
        <taxon>Enterobacteriaceae</taxon>
        <taxon>aphid secondary symbionts</taxon>
        <taxon>Candidatus Regiella</taxon>
    </lineage>
</organism>
<dbReference type="RefSeq" id="WP_006707097.1">
    <property type="nucleotide sequence ID" value="NZ_AGCA01000349.1"/>
</dbReference>
<reference evidence="2 3" key="1">
    <citation type="journal article" date="2012" name="Genome Res.">
        <title>Genomic basis of endosymbiont-conferred protection against an insect parasitoid.</title>
        <authorList>
            <person name="Hansen A.K."/>
            <person name="Vorburger C."/>
            <person name="Moran N.A."/>
        </authorList>
    </citation>
    <scope>NUCLEOTIDE SEQUENCE [LARGE SCALE GENOMIC DNA]</scope>
    <source>
        <strain evidence="3">R5.15</strain>
    </source>
</reference>
<feature type="region of interest" description="Disordered" evidence="1">
    <location>
        <begin position="53"/>
        <end position="80"/>
    </location>
</feature>
<keyword evidence="3" id="KW-1185">Reference proteome</keyword>
<comment type="caution">
    <text evidence="2">The sequence shown here is derived from an EMBL/GenBank/DDBJ whole genome shotgun (WGS) entry which is preliminary data.</text>
</comment>
<sequence length="80" mass="9362">MNMQVEGYPIRKRNDELINQLALENNTKSLIRLFETGKNSSVEFKNSATEEKVALKKSGPEPKPRTLFFPVKKRRRRNSR</sequence>
<feature type="compositionally biased region" description="Basic residues" evidence="1">
    <location>
        <begin position="71"/>
        <end position="80"/>
    </location>
</feature>
<evidence type="ECO:0000313" key="3">
    <source>
        <dbReference type="Proteomes" id="UP000004116"/>
    </source>
</evidence>
<name>G2H063_9ENTR</name>
<dbReference type="EMBL" id="AGCA01000349">
    <property type="protein sequence ID" value="EGY28619.1"/>
    <property type="molecule type" value="Genomic_DNA"/>
</dbReference>
<proteinExistence type="predicted"/>
<accession>G2H063</accession>
<dbReference type="AlphaFoldDB" id="G2H063"/>
<gene>
    <name evidence="2" type="ORF">Rin_00014430</name>
</gene>